<dbReference type="GO" id="GO:0005681">
    <property type="term" value="C:spliceosomal complex"/>
    <property type="evidence" value="ECO:0007669"/>
    <property type="project" value="TreeGrafter"/>
</dbReference>
<organism evidence="6 7">
    <name type="scientific">Coemansia asiatica</name>
    <dbReference type="NCBI Taxonomy" id="1052880"/>
    <lineage>
        <taxon>Eukaryota</taxon>
        <taxon>Fungi</taxon>
        <taxon>Fungi incertae sedis</taxon>
        <taxon>Zoopagomycota</taxon>
        <taxon>Kickxellomycotina</taxon>
        <taxon>Kickxellomycetes</taxon>
        <taxon>Kickxellales</taxon>
        <taxon>Kickxellaceae</taxon>
        <taxon>Coemansia</taxon>
    </lineage>
</organism>
<dbReference type="PANTHER" id="PTHR15818:SF2">
    <property type="entry name" value="G-PATCH DOMAIN AND KOW MOTIFS-CONTAINING PROTEIN"/>
    <property type="match status" value="1"/>
</dbReference>
<protein>
    <recommendedName>
        <fullName evidence="5">Spp2/MOS2 G-patch domain-containing protein</fullName>
    </recommendedName>
</protein>
<keyword evidence="3" id="KW-0539">Nucleus</keyword>
<dbReference type="Proteomes" id="UP001145021">
    <property type="component" value="Unassembled WGS sequence"/>
</dbReference>
<name>A0A9W7XIR7_9FUNG</name>
<gene>
    <name evidence="6" type="ORF">LPJ64_004625</name>
</gene>
<dbReference type="Pfam" id="PF12656">
    <property type="entry name" value="G-patch_2"/>
    <property type="match status" value="1"/>
</dbReference>
<reference evidence="6" key="1">
    <citation type="submission" date="2022-07" db="EMBL/GenBank/DDBJ databases">
        <title>Phylogenomic reconstructions and comparative analyses of Kickxellomycotina fungi.</title>
        <authorList>
            <person name="Reynolds N.K."/>
            <person name="Stajich J.E."/>
            <person name="Barry K."/>
            <person name="Grigoriev I.V."/>
            <person name="Crous P."/>
            <person name="Smith M.E."/>
        </authorList>
    </citation>
    <scope>NUCLEOTIDE SEQUENCE</scope>
    <source>
        <strain evidence="6">NBRC 105413</strain>
    </source>
</reference>
<comment type="caution">
    <text evidence="6">The sequence shown here is derived from an EMBL/GenBank/DDBJ whole genome shotgun (WGS) entry which is preliminary data.</text>
</comment>
<comment type="similarity">
    <text evidence="2">Belongs to the SPP2 family.</text>
</comment>
<keyword evidence="7" id="KW-1185">Reference proteome</keyword>
<feature type="compositionally biased region" description="Low complexity" evidence="4">
    <location>
        <begin position="14"/>
        <end position="31"/>
    </location>
</feature>
<evidence type="ECO:0000256" key="3">
    <source>
        <dbReference type="ARBA" id="ARBA00023242"/>
    </source>
</evidence>
<evidence type="ECO:0000313" key="7">
    <source>
        <dbReference type="Proteomes" id="UP001145021"/>
    </source>
</evidence>
<dbReference type="PANTHER" id="PTHR15818">
    <property type="entry name" value="G PATCH AND KOW-CONTAINING"/>
    <property type="match status" value="1"/>
</dbReference>
<dbReference type="EMBL" id="JANBOH010000237">
    <property type="protein sequence ID" value="KAJ1643611.1"/>
    <property type="molecule type" value="Genomic_DNA"/>
</dbReference>
<feature type="region of interest" description="Disordered" evidence="4">
    <location>
        <begin position="1"/>
        <end position="125"/>
    </location>
</feature>
<dbReference type="AlphaFoldDB" id="A0A9W7XIR7"/>
<evidence type="ECO:0000256" key="2">
    <source>
        <dbReference type="ARBA" id="ARBA00008576"/>
    </source>
</evidence>
<accession>A0A9W7XIR7</accession>
<dbReference type="GO" id="GO:0000398">
    <property type="term" value="P:mRNA splicing, via spliceosome"/>
    <property type="evidence" value="ECO:0007669"/>
    <property type="project" value="InterPro"/>
</dbReference>
<feature type="compositionally biased region" description="Basic and acidic residues" evidence="4">
    <location>
        <begin position="190"/>
        <end position="202"/>
    </location>
</feature>
<dbReference type="InterPro" id="IPR045166">
    <property type="entry name" value="Spp2-like"/>
</dbReference>
<proteinExistence type="inferred from homology"/>
<feature type="region of interest" description="Disordered" evidence="4">
    <location>
        <begin position="186"/>
        <end position="244"/>
    </location>
</feature>
<dbReference type="InterPro" id="IPR026822">
    <property type="entry name" value="Spp2/MOS2_G-patch"/>
</dbReference>
<evidence type="ECO:0000256" key="4">
    <source>
        <dbReference type="SAM" id="MobiDB-lite"/>
    </source>
</evidence>
<evidence type="ECO:0000259" key="5">
    <source>
        <dbReference type="Pfam" id="PF12656"/>
    </source>
</evidence>
<evidence type="ECO:0000313" key="6">
    <source>
        <dbReference type="EMBL" id="KAJ1643611.1"/>
    </source>
</evidence>
<feature type="domain" description="Spp2/MOS2 G-patch" evidence="5">
    <location>
        <begin position="162"/>
        <end position="213"/>
    </location>
</feature>
<comment type="subcellular location">
    <subcellularLocation>
        <location evidence="1">Nucleus</location>
    </subcellularLocation>
</comment>
<evidence type="ECO:0000256" key="1">
    <source>
        <dbReference type="ARBA" id="ARBA00004123"/>
    </source>
</evidence>
<sequence length="244" mass="26579">MRKSGQKPIQKKPGGAAASQSSGSSQGFQGFKISSTLTAPRKPSALAEFKAEIDNETQLDDQGRKVGISMSLTGTHGETIHSEQEIKDSQKLVIPVKRNAEKWKPSMEKTEESEDNLKKETPPPLTLREQAIRSLIGGDDHLGAADQTAVVIGTGDQETAEDVDEDTYERVPVEMFGAAMLRGMGWKDAANGDKNDKHDASKPRPSLLGLGARVRPAEEDEQEEQKSRGIDIGIGSSRRKIKRF</sequence>
<feature type="compositionally biased region" description="Basic and acidic residues" evidence="4">
    <location>
        <begin position="98"/>
        <end position="121"/>
    </location>
</feature>
<feature type="compositionally biased region" description="Basic and acidic residues" evidence="4">
    <location>
        <begin position="78"/>
        <end position="90"/>
    </location>
</feature>